<dbReference type="EMBL" id="JAAOXG010000048">
    <property type="protein sequence ID" value="NNJ32108.1"/>
    <property type="molecule type" value="Genomic_DNA"/>
</dbReference>
<comment type="caution">
    <text evidence="2">The sequence shown here is derived from an EMBL/GenBank/DDBJ whole genome shotgun (WGS) entry which is preliminary data.</text>
</comment>
<gene>
    <name evidence="2" type="ORF">G9470_20290</name>
</gene>
<dbReference type="GO" id="GO:0004039">
    <property type="term" value="F:allophanate hydrolase activity"/>
    <property type="evidence" value="ECO:0007669"/>
    <property type="project" value="UniProtKB-EC"/>
</dbReference>
<evidence type="ECO:0000313" key="3">
    <source>
        <dbReference type="Proteomes" id="UP000539052"/>
    </source>
</evidence>
<dbReference type="Gene3D" id="3.90.1300.10">
    <property type="entry name" value="Amidase signature (AS) domain"/>
    <property type="match status" value="1"/>
</dbReference>
<name>A0ABX1W0S8_9FIRM</name>
<dbReference type="PANTHER" id="PTHR11895:SF169">
    <property type="entry name" value="GLUTAMYL-TRNA(GLN) AMIDOTRANSFERASE"/>
    <property type="match status" value="1"/>
</dbReference>
<dbReference type="PANTHER" id="PTHR11895">
    <property type="entry name" value="TRANSAMIDASE"/>
    <property type="match status" value="1"/>
</dbReference>
<sequence>MIPEKLTIEWLRENYKKGTVTPREVVEEIVTRAKELKEMNIFIVEPENMDFEQYLSNLGEMDFDEKPLWGIPFAIKDNIDLKGYPTTAACPAYGYEPKESATVPERLIKAGAIPIGKTNLDQFATGLVGTRSPYGEVHNSMREELISGGSSAGSAVAVAKGLAALALGTDTAGSGRVPAALNNLVGFKPTVGAWPLRGVVPACASLDCVTVFANNLEDALETDRIVRGFDEADQWSKEVIRKESKLPEVIYIPKQPIDFYGPFARQYEAAWKESIALIEQCGVPVEYVDTSFYQEAALLLYGGPCVAERWSDLGSFVMEHGEDLFPVTKTILESGNRPDYTAEYLYQTLHKLTGYRHRSNLLLKNSILVFPTCAGTYSREEVRKNPIETNSDMGKYTNHCNLLDMCAIAVPTAFAEENLPFGVTLFGTAANEHLICAVADRIEKSRL</sequence>
<dbReference type="InterPro" id="IPR000120">
    <property type="entry name" value="Amidase"/>
</dbReference>
<feature type="domain" description="Amidase" evidence="1">
    <location>
        <begin position="24"/>
        <end position="436"/>
    </location>
</feature>
<keyword evidence="2" id="KW-0378">Hydrolase</keyword>
<proteinExistence type="predicted"/>
<keyword evidence="3" id="KW-1185">Reference proteome</keyword>
<reference evidence="2 3" key="1">
    <citation type="submission" date="2020-03" db="EMBL/GenBank/DDBJ databases">
        <title>Genome Sequence of industrial isolate, B5A.</title>
        <authorList>
            <person name="Sharma S."/>
            <person name="Patil P.B."/>
            <person name="Korpole S."/>
        </authorList>
    </citation>
    <scope>NUCLEOTIDE SEQUENCE [LARGE SCALE GENOMIC DNA]</scope>
    <source>
        <strain evidence="2 3">PI-S10-B5A</strain>
    </source>
</reference>
<dbReference type="RefSeq" id="WP_170823213.1">
    <property type="nucleotide sequence ID" value="NZ_JAAOXG010000048.1"/>
</dbReference>
<dbReference type="InterPro" id="IPR023631">
    <property type="entry name" value="Amidase_dom"/>
</dbReference>
<dbReference type="Proteomes" id="UP000539052">
    <property type="component" value="Unassembled WGS sequence"/>
</dbReference>
<dbReference type="Gene3D" id="1.20.58.1700">
    <property type="match status" value="1"/>
</dbReference>
<evidence type="ECO:0000259" key="1">
    <source>
        <dbReference type="Pfam" id="PF01425"/>
    </source>
</evidence>
<dbReference type="SUPFAM" id="SSF75304">
    <property type="entry name" value="Amidase signature (AS) enzymes"/>
    <property type="match status" value="1"/>
</dbReference>
<accession>A0ABX1W0S8</accession>
<dbReference type="InterPro" id="IPR036928">
    <property type="entry name" value="AS_sf"/>
</dbReference>
<protein>
    <submittedName>
        <fullName evidence="2">Allophanate hydrolase</fullName>
        <ecNumber evidence="2">3.5.1.54</ecNumber>
    </submittedName>
</protein>
<dbReference type="NCBIfam" id="NF006043">
    <property type="entry name" value="PRK08186.1"/>
    <property type="match status" value="1"/>
</dbReference>
<dbReference type="EC" id="3.5.1.54" evidence="2"/>
<dbReference type="Pfam" id="PF01425">
    <property type="entry name" value="Amidase"/>
    <property type="match status" value="1"/>
</dbReference>
<evidence type="ECO:0000313" key="2">
    <source>
        <dbReference type="EMBL" id="NNJ32108.1"/>
    </source>
</evidence>
<organism evidence="2 3">
    <name type="scientific">Lacrimispora defluvii</name>
    <dbReference type="NCBI Taxonomy" id="2719233"/>
    <lineage>
        <taxon>Bacteria</taxon>
        <taxon>Bacillati</taxon>
        <taxon>Bacillota</taxon>
        <taxon>Clostridia</taxon>
        <taxon>Lachnospirales</taxon>
        <taxon>Lachnospiraceae</taxon>
        <taxon>Lacrimispora</taxon>
    </lineage>
</organism>